<name>A0A2P5EAL1_TREOI</name>
<dbReference type="Proteomes" id="UP000237000">
    <property type="component" value="Unassembled WGS sequence"/>
</dbReference>
<gene>
    <name evidence="2" type="ORF">TorRG33x02_216840</name>
</gene>
<evidence type="ECO:0000313" key="3">
    <source>
        <dbReference type="Proteomes" id="UP000237000"/>
    </source>
</evidence>
<organism evidence="2 3">
    <name type="scientific">Trema orientale</name>
    <name type="common">Charcoal tree</name>
    <name type="synonym">Celtis orientalis</name>
    <dbReference type="NCBI Taxonomy" id="63057"/>
    <lineage>
        <taxon>Eukaryota</taxon>
        <taxon>Viridiplantae</taxon>
        <taxon>Streptophyta</taxon>
        <taxon>Embryophyta</taxon>
        <taxon>Tracheophyta</taxon>
        <taxon>Spermatophyta</taxon>
        <taxon>Magnoliopsida</taxon>
        <taxon>eudicotyledons</taxon>
        <taxon>Gunneridae</taxon>
        <taxon>Pentapetalae</taxon>
        <taxon>rosids</taxon>
        <taxon>fabids</taxon>
        <taxon>Rosales</taxon>
        <taxon>Cannabaceae</taxon>
        <taxon>Trema</taxon>
    </lineage>
</organism>
<reference evidence="3" key="1">
    <citation type="submission" date="2016-06" db="EMBL/GenBank/DDBJ databases">
        <title>Parallel loss of symbiosis genes in relatives of nitrogen-fixing non-legume Parasponia.</title>
        <authorList>
            <person name="Van Velzen R."/>
            <person name="Holmer R."/>
            <person name="Bu F."/>
            <person name="Rutten L."/>
            <person name="Van Zeijl A."/>
            <person name="Liu W."/>
            <person name="Santuari L."/>
            <person name="Cao Q."/>
            <person name="Sharma T."/>
            <person name="Shen D."/>
            <person name="Roswanjaya Y."/>
            <person name="Wardhani T."/>
            <person name="Kalhor M.S."/>
            <person name="Jansen J."/>
            <person name="Van den Hoogen J."/>
            <person name="Gungor B."/>
            <person name="Hartog M."/>
            <person name="Hontelez J."/>
            <person name="Verver J."/>
            <person name="Yang W.-C."/>
            <person name="Schijlen E."/>
            <person name="Repin R."/>
            <person name="Schilthuizen M."/>
            <person name="Schranz E."/>
            <person name="Heidstra R."/>
            <person name="Miyata K."/>
            <person name="Fedorova E."/>
            <person name="Kohlen W."/>
            <person name="Bisseling T."/>
            <person name="Smit S."/>
            <person name="Geurts R."/>
        </authorList>
    </citation>
    <scope>NUCLEOTIDE SEQUENCE [LARGE SCALE GENOMIC DNA]</scope>
    <source>
        <strain evidence="3">cv. RG33-2</strain>
    </source>
</reference>
<evidence type="ECO:0000256" key="1">
    <source>
        <dbReference type="SAM" id="MobiDB-lite"/>
    </source>
</evidence>
<proteinExistence type="predicted"/>
<dbReference type="AlphaFoldDB" id="A0A2P5EAL1"/>
<dbReference type="EMBL" id="JXTC01000193">
    <property type="protein sequence ID" value="PON82530.1"/>
    <property type="molecule type" value="Genomic_DNA"/>
</dbReference>
<evidence type="ECO:0000313" key="2">
    <source>
        <dbReference type="EMBL" id="PON82530.1"/>
    </source>
</evidence>
<dbReference type="InParanoid" id="A0A2P5EAL1"/>
<sequence>MALKFNASSAGITSTSSSTSTGKTGNVSEIPVEKCLVPHISLFLEKMFLWK</sequence>
<feature type="region of interest" description="Disordered" evidence="1">
    <location>
        <begin position="1"/>
        <end position="25"/>
    </location>
</feature>
<comment type="caution">
    <text evidence="2">The sequence shown here is derived from an EMBL/GenBank/DDBJ whole genome shotgun (WGS) entry which is preliminary data.</text>
</comment>
<keyword evidence="3" id="KW-1185">Reference proteome</keyword>
<protein>
    <submittedName>
        <fullName evidence="2">Uncharacterized protein</fullName>
    </submittedName>
</protein>
<feature type="compositionally biased region" description="Low complexity" evidence="1">
    <location>
        <begin position="8"/>
        <end position="25"/>
    </location>
</feature>
<accession>A0A2P5EAL1</accession>